<proteinExistence type="predicted"/>
<dbReference type="Proteomes" id="UP000242687">
    <property type="component" value="Unassembled WGS sequence"/>
</dbReference>
<evidence type="ECO:0000313" key="1">
    <source>
        <dbReference type="EMBL" id="PJJ80504.1"/>
    </source>
</evidence>
<dbReference type="AlphaFoldDB" id="A0A2H9VQ85"/>
<evidence type="ECO:0000313" key="2">
    <source>
        <dbReference type="Proteomes" id="UP000242687"/>
    </source>
</evidence>
<organism evidence="1 2">
    <name type="scientific">Mucilaginibacter auburnensis</name>
    <dbReference type="NCBI Taxonomy" id="1457233"/>
    <lineage>
        <taxon>Bacteria</taxon>
        <taxon>Pseudomonadati</taxon>
        <taxon>Bacteroidota</taxon>
        <taxon>Sphingobacteriia</taxon>
        <taxon>Sphingobacteriales</taxon>
        <taxon>Sphingobacteriaceae</taxon>
        <taxon>Mucilaginibacter</taxon>
    </lineage>
</organism>
<dbReference type="Pfam" id="PF25593">
    <property type="entry name" value="GldD_lipo"/>
    <property type="match status" value="1"/>
</dbReference>
<dbReference type="RefSeq" id="WP_245857104.1">
    <property type="nucleotide sequence ID" value="NZ_PGFJ01000002.1"/>
</dbReference>
<sequence>MGDLELGGETSMKWFFLIFTAILFITACSGEEDYAPKPRGYYRINFPQRAYQQYQSDNPFTFQYPKYAVMERDTLSKSSGKLLNMQTLLNMQFPQFNATLHLSYETIPSKKIFDELIEDAHKFAFKHTVKASSIDEGIIRYPDRKVYGIYYTIDGNAASSVQFYLTDSVKNYLRGALYFNSEPRLDSIQPVLDFVKQDVDVMIKSFKWKN</sequence>
<gene>
    <name evidence="1" type="ORF">CLV57_3655</name>
</gene>
<dbReference type="EMBL" id="PGFJ01000002">
    <property type="protein sequence ID" value="PJJ80504.1"/>
    <property type="molecule type" value="Genomic_DNA"/>
</dbReference>
<reference evidence="1 2" key="1">
    <citation type="submission" date="2017-11" db="EMBL/GenBank/DDBJ databases">
        <title>Genomic Encyclopedia of Archaeal and Bacterial Type Strains, Phase II (KMG-II): From Individual Species to Whole Genera.</title>
        <authorList>
            <person name="Goeker M."/>
        </authorList>
    </citation>
    <scope>NUCLEOTIDE SEQUENCE [LARGE SCALE GENOMIC DNA]</scope>
    <source>
        <strain evidence="1 2">DSM 28175</strain>
    </source>
</reference>
<accession>A0A2H9VQ85</accession>
<name>A0A2H9VQ85_9SPHI</name>
<protein>
    <submittedName>
        <fullName evidence="1">Gliding motility-associated lipoprotein GldD</fullName>
    </submittedName>
</protein>
<dbReference type="InterPro" id="IPR019850">
    <property type="entry name" value="GldD-like"/>
</dbReference>
<comment type="caution">
    <text evidence="1">The sequence shown here is derived from an EMBL/GenBank/DDBJ whole genome shotgun (WGS) entry which is preliminary data.</text>
</comment>
<keyword evidence="2" id="KW-1185">Reference proteome</keyword>
<keyword evidence="1" id="KW-0449">Lipoprotein</keyword>